<feature type="transmembrane region" description="Helical" evidence="1">
    <location>
        <begin position="70"/>
        <end position="91"/>
    </location>
</feature>
<evidence type="ECO:0008006" key="4">
    <source>
        <dbReference type="Google" id="ProtNLM"/>
    </source>
</evidence>
<evidence type="ECO:0000313" key="3">
    <source>
        <dbReference type="Proteomes" id="UP000221860"/>
    </source>
</evidence>
<feature type="transmembrane region" description="Helical" evidence="1">
    <location>
        <begin position="128"/>
        <end position="148"/>
    </location>
</feature>
<keyword evidence="1" id="KW-0472">Membrane</keyword>
<feature type="transmembrane region" description="Helical" evidence="1">
    <location>
        <begin position="97"/>
        <end position="116"/>
    </location>
</feature>
<comment type="caution">
    <text evidence="2">The sequence shown here is derived from an EMBL/GenBank/DDBJ whole genome shotgun (WGS) entry which is preliminary data.</text>
</comment>
<name>A0A2G1MCD1_9RHOB</name>
<sequence length="230" mass="23759">MTQATDPAPPRPGPLRLLVWGGAALMAGLSLIAGHPVVALGAAGAMALAALLPLYTWVSGIVMPRGLATGILVYCLCAFGLGEAAGFYAAIPVWDMALHFVASAVLALVGVALALLPTAGAAPRTAGWILGLLGVGFAALVGACWELFEFSIDAVFGTNAQRSGLPDTMGDTAVNIMGASYGALAALRRLWRGTRLPLSGLLVEFCARNPIIYGAWSGRRFPAHVRKPRP</sequence>
<dbReference type="EMBL" id="NQWH01000039">
    <property type="protein sequence ID" value="PHP26395.1"/>
    <property type="molecule type" value="Genomic_DNA"/>
</dbReference>
<feature type="transmembrane region" description="Helical" evidence="1">
    <location>
        <begin position="15"/>
        <end position="33"/>
    </location>
</feature>
<evidence type="ECO:0000256" key="1">
    <source>
        <dbReference type="SAM" id="Phobius"/>
    </source>
</evidence>
<dbReference type="OrthoDB" id="4966203at2"/>
<feature type="transmembrane region" description="Helical" evidence="1">
    <location>
        <begin position="39"/>
        <end position="58"/>
    </location>
</feature>
<gene>
    <name evidence="2" type="ORF">CJ301_16645</name>
</gene>
<keyword evidence="1" id="KW-0812">Transmembrane</keyword>
<organism evidence="2 3">
    <name type="scientific">Limimaricola cinnabarinus</name>
    <dbReference type="NCBI Taxonomy" id="1125964"/>
    <lineage>
        <taxon>Bacteria</taxon>
        <taxon>Pseudomonadati</taxon>
        <taxon>Pseudomonadota</taxon>
        <taxon>Alphaproteobacteria</taxon>
        <taxon>Rhodobacterales</taxon>
        <taxon>Paracoccaceae</taxon>
        <taxon>Limimaricola</taxon>
    </lineage>
</organism>
<keyword evidence="1" id="KW-1133">Transmembrane helix</keyword>
<feature type="transmembrane region" description="Helical" evidence="1">
    <location>
        <begin position="168"/>
        <end position="187"/>
    </location>
</feature>
<dbReference type="InterPro" id="IPR014509">
    <property type="entry name" value="YjdF-like"/>
</dbReference>
<protein>
    <recommendedName>
        <fullName evidence="4">DUF2238 domain-containing protein</fullName>
    </recommendedName>
</protein>
<keyword evidence="3" id="KW-1185">Reference proteome</keyword>
<evidence type="ECO:0000313" key="2">
    <source>
        <dbReference type="EMBL" id="PHP26395.1"/>
    </source>
</evidence>
<dbReference type="Pfam" id="PF09997">
    <property type="entry name" value="DUF2238"/>
    <property type="match status" value="1"/>
</dbReference>
<dbReference type="AlphaFoldDB" id="A0A2G1MCD1"/>
<reference evidence="2 3" key="1">
    <citation type="submission" date="2017-08" db="EMBL/GenBank/DDBJ databases">
        <title>Draft Genome Sequence of Loktanella cinnabarina Strain XM1, Isolated from Coastal Surface Water.</title>
        <authorList>
            <person name="Ma R."/>
            <person name="Wang J."/>
            <person name="Wang Q."/>
            <person name="Ma Z."/>
            <person name="Li J."/>
            <person name="Chen L."/>
        </authorList>
    </citation>
    <scope>NUCLEOTIDE SEQUENCE [LARGE SCALE GENOMIC DNA]</scope>
    <source>
        <strain evidence="2 3">XM1</strain>
    </source>
</reference>
<accession>A0A2G1MCD1</accession>
<dbReference type="RefSeq" id="WP_099278487.1">
    <property type="nucleotide sequence ID" value="NZ_KZ304979.1"/>
</dbReference>
<dbReference type="Proteomes" id="UP000221860">
    <property type="component" value="Unassembled WGS sequence"/>
</dbReference>
<proteinExistence type="predicted"/>